<evidence type="ECO:0000256" key="3">
    <source>
        <dbReference type="ARBA" id="ARBA00022525"/>
    </source>
</evidence>
<dbReference type="Proteomes" id="UP000001396">
    <property type="component" value="Unassembled WGS sequence"/>
</dbReference>
<dbReference type="PANTHER" id="PTHR12370">
    <property type="entry name" value="PHOSPHOLIPASE B-RELATED"/>
    <property type="match status" value="1"/>
</dbReference>
<protein>
    <recommendedName>
        <fullName evidence="9">Phospholipase B-like</fullName>
        <ecNumber evidence="9">3.1.1.-</ecNumber>
    </recommendedName>
</protein>
<dbReference type="Pfam" id="PF04916">
    <property type="entry name" value="Phospholip_B"/>
    <property type="match status" value="1"/>
</dbReference>
<feature type="signal peptide" evidence="9">
    <location>
        <begin position="1"/>
        <end position="21"/>
    </location>
</feature>
<comment type="subcellular location">
    <subcellularLocation>
        <location evidence="1">Secreted</location>
    </subcellularLocation>
</comment>
<sequence length="566" mass="63365">MINKGLWIFITSTLLMVTVFSQDYPTVSVDKNVFLQSSVSVNVIFYQNSYTLQLASSAIPSGGVVVASGTYIDDIPNNGWGNLTITTLPYISDLNQAYIGGFIEGVITAERIYQMWTNYAANEFVNSTPSSTLISYMSSQLQWVRQSISEPHDDNPYPMNEEGTINATVYWHTAGLLMGQFDGMVAGYAAVPAMVPITAMQLYLLSSAGDLQTLNSLYGNPGVNAKVSPFLWGNDKGADAIDFLDCSALVRIIPNSQDVYFGHTTWRYYYGMMRIFKTYQFEFQEYGNPYVAAFSSSPGFLSSKDDFYVTGHQLAVMETTNEIFNDTLYSFVIPESFLVWQRAVVSNILATNAQSWVQVFQQYNSGTYNNQWMVFDYKLFKSGSTLPPNTFWILEQIPGYCELADVTPELNKNGFWPSYNIPYFPYIYNISGYNEQLAKYGNSYSYEQCPRAQIFNRNSSSINTYEQFQAMMQFNNYVSDPLSQGSPMNAISSRADLLATGKQKAFGGVDSKITSSKQIPTLGATCISGPTHQGLPPFRFSANPVLNATSHIGLPDLWDFDWVDFN</sequence>
<dbReference type="AlphaFoldDB" id="D3B1B3"/>
<keyword evidence="8" id="KW-0325">Glycoprotein</keyword>
<evidence type="ECO:0000256" key="1">
    <source>
        <dbReference type="ARBA" id="ARBA00004613"/>
    </source>
</evidence>
<dbReference type="InterPro" id="IPR007000">
    <property type="entry name" value="PLipase_B-like"/>
</dbReference>
<evidence type="ECO:0000256" key="2">
    <source>
        <dbReference type="ARBA" id="ARBA00007835"/>
    </source>
</evidence>
<evidence type="ECO:0000313" key="11">
    <source>
        <dbReference type="Proteomes" id="UP000001396"/>
    </source>
</evidence>
<evidence type="ECO:0000256" key="6">
    <source>
        <dbReference type="ARBA" id="ARBA00022963"/>
    </source>
</evidence>
<evidence type="ECO:0000256" key="4">
    <source>
        <dbReference type="ARBA" id="ARBA00022729"/>
    </source>
</evidence>
<reference evidence="10 11" key="1">
    <citation type="journal article" date="2011" name="Genome Res.">
        <title>Phylogeny-wide analysis of social amoeba genomes highlights ancient origins for complex intercellular communication.</title>
        <authorList>
            <person name="Heidel A.J."/>
            <person name="Lawal H.M."/>
            <person name="Felder M."/>
            <person name="Schilde C."/>
            <person name="Helps N.R."/>
            <person name="Tunggal B."/>
            <person name="Rivero F."/>
            <person name="John U."/>
            <person name="Schleicher M."/>
            <person name="Eichinger L."/>
            <person name="Platzer M."/>
            <person name="Noegel A.A."/>
            <person name="Schaap P."/>
            <person name="Gloeckner G."/>
        </authorList>
    </citation>
    <scope>NUCLEOTIDE SEQUENCE [LARGE SCALE GENOMIC DNA]</scope>
    <source>
        <strain evidence="11">ATCC 26659 / Pp 5 / PN500</strain>
    </source>
</reference>
<accession>D3B1B3</accession>
<feature type="chain" id="PRO_5011327829" description="Phospholipase B-like" evidence="9">
    <location>
        <begin position="22"/>
        <end position="566"/>
    </location>
</feature>
<name>D3B1B3_HETP5</name>
<evidence type="ECO:0000256" key="8">
    <source>
        <dbReference type="ARBA" id="ARBA00023180"/>
    </source>
</evidence>
<dbReference type="GO" id="GO:0009395">
    <property type="term" value="P:phospholipid catabolic process"/>
    <property type="evidence" value="ECO:0007669"/>
    <property type="project" value="TreeGrafter"/>
</dbReference>
<dbReference type="EMBL" id="ADBJ01000008">
    <property type="protein sequence ID" value="EFA85087.1"/>
    <property type="molecule type" value="Genomic_DNA"/>
</dbReference>
<dbReference type="RefSeq" id="XP_020437196.1">
    <property type="nucleotide sequence ID" value="XM_020573079.1"/>
</dbReference>
<proteinExistence type="inferred from homology"/>
<comment type="caution">
    <text evidence="10">The sequence shown here is derived from an EMBL/GenBank/DDBJ whole genome shotgun (WGS) entry which is preliminary data.</text>
</comment>
<evidence type="ECO:0000256" key="9">
    <source>
        <dbReference type="RuleBase" id="RU364138"/>
    </source>
</evidence>
<dbReference type="GO" id="GO:0005576">
    <property type="term" value="C:extracellular region"/>
    <property type="evidence" value="ECO:0007669"/>
    <property type="project" value="UniProtKB-SubCell"/>
</dbReference>
<evidence type="ECO:0000256" key="5">
    <source>
        <dbReference type="ARBA" id="ARBA00022801"/>
    </source>
</evidence>
<dbReference type="PANTHER" id="PTHR12370:SF25">
    <property type="entry name" value="PHOSPHOLIPASE B-LIKE PROTEIN G"/>
    <property type="match status" value="1"/>
</dbReference>
<comment type="similarity">
    <text evidence="2 9">Belongs to the phospholipase B-like family.</text>
</comment>
<comment type="function">
    <text evidence="9">Putative phospholipase.</text>
</comment>
<dbReference type="InParanoid" id="D3B1B3"/>
<dbReference type="GO" id="GO:0004620">
    <property type="term" value="F:phospholipase activity"/>
    <property type="evidence" value="ECO:0007669"/>
    <property type="project" value="InterPro"/>
</dbReference>
<keyword evidence="7 9" id="KW-0443">Lipid metabolism</keyword>
<dbReference type="GeneID" id="31357609"/>
<organism evidence="10 11">
    <name type="scientific">Heterostelium pallidum (strain ATCC 26659 / Pp 5 / PN500)</name>
    <name type="common">Cellular slime mold</name>
    <name type="synonym">Polysphondylium pallidum</name>
    <dbReference type="NCBI Taxonomy" id="670386"/>
    <lineage>
        <taxon>Eukaryota</taxon>
        <taxon>Amoebozoa</taxon>
        <taxon>Evosea</taxon>
        <taxon>Eumycetozoa</taxon>
        <taxon>Dictyostelia</taxon>
        <taxon>Acytosteliales</taxon>
        <taxon>Acytosteliaceae</taxon>
        <taxon>Heterostelium</taxon>
    </lineage>
</organism>
<keyword evidence="11" id="KW-1185">Reference proteome</keyword>
<dbReference type="Gene3D" id="3.60.60.30">
    <property type="match status" value="1"/>
</dbReference>
<keyword evidence="4 9" id="KW-0732">Signal</keyword>
<keyword evidence="6 9" id="KW-0442">Lipid degradation</keyword>
<evidence type="ECO:0000313" key="10">
    <source>
        <dbReference type="EMBL" id="EFA85087.1"/>
    </source>
</evidence>
<evidence type="ECO:0000256" key="7">
    <source>
        <dbReference type="ARBA" id="ARBA00023098"/>
    </source>
</evidence>
<keyword evidence="5 9" id="KW-0378">Hydrolase</keyword>
<dbReference type="EC" id="3.1.1.-" evidence="9"/>
<dbReference type="OMA" id="PEATVNW"/>
<gene>
    <name evidence="10" type="primary">plbG</name>
    <name evidence="10" type="ORF">PPL_02084</name>
</gene>
<keyword evidence="3" id="KW-0964">Secreted</keyword>